<dbReference type="Proteomes" id="UP000322051">
    <property type="component" value="Unassembled WGS sequence"/>
</dbReference>
<reference evidence="1 2" key="1">
    <citation type="submission" date="2019-09" db="EMBL/GenBank/DDBJ databases">
        <title>Comparative analysis of L. crispatus genomes revealed niche specific adaptation to different host and body sites.</title>
        <authorList>
            <person name="Pan M."/>
            <person name="Hidalgo-Cantabrana C."/>
            <person name="Barrangou R."/>
        </authorList>
    </citation>
    <scope>NUCLEOTIDE SEQUENCE [LARGE SCALE GENOMIC DNA]</scope>
    <source>
        <strain evidence="1 2">NCK973</strain>
    </source>
</reference>
<organism evidence="1 2">
    <name type="scientific">Lactobacillus crispatus</name>
    <dbReference type="NCBI Taxonomy" id="47770"/>
    <lineage>
        <taxon>Bacteria</taxon>
        <taxon>Bacillati</taxon>
        <taxon>Bacillota</taxon>
        <taxon>Bacilli</taxon>
        <taxon>Lactobacillales</taxon>
        <taxon>Lactobacillaceae</taxon>
        <taxon>Lactobacillus</taxon>
    </lineage>
</organism>
<evidence type="ECO:0000313" key="1">
    <source>
        <dbReference type="EMBL" id="KAA8797937.1"/>
    </source>
</evidence>
<comment type="caution">
    <text evidence="1">The sequence shown here is derived from an EMBL/GenBank/DDBJ whole genome shotgun (WGS) entry which is preliminary data.</text>
</comment>
<dbReference type="EMBL" id="VUAO01000012">
    <property type="protein sequence ID" value="KAA8797937.1"/>
    <property type="molecule type" value="Genomic_DNA"/>
</dbReference>
<evidence type="ECO:0000313" key="2">
    <source>
        <dbReference type="Proteomes" id="UP000322051"/>
    </source>
</evidence>
<gene>
    <name evidence="1" type="ORF">F1C02_05560</name>
</gene>
<name>A0AB73BPZ0_9LACO</name>
<dbReference type="AlphaFoldDB" id="A0AB73BPZ0"/>
<sequence length="134" mass="15762">MIVIKAVSDQHGQVNFELTKKQFRALQQLVAAILGAKLRQDDDDSIWLRMPNYIDKPYRNQLAKFLLHPENEGTLNNDEIDILNRFLNEKDQDIQKALLKGQGEYMDILTPKKWDAFKQYTQETLNKGCTWYFL</sequence>
<protein>
    <submittedName>
        <fullName evidence="1">Uncharacterized protein</fullName>
    </submittedName>
</protein>
<accession>A0AB73BPZ0</accession>
<dbReference type="RefSeq" id="WP_150352923.1">
    <property type="nucleotide sequence ID" value="NZ_VUAM01000021.1"/>
</dbReference>
<proteinExistence type="predicted"/>